<keyword evidence="3" id="KW-0456">Lyase</keyword>
<gene>
    <name evidence="5" type="ORF">A2008_00745</name>
</gene>
<dbReference type="PANTHER" id="PTHR22960:SF29">
    <property type="entry name" value="CYCLIC PYRANOPTERIN MONOPHOSPHATE SYNTHASE"/>
    <property type="match status" value="1"/>
</dbReference>
<protein>
    <submittedName>
        <fullName evidence="5">Molybdenum cofactor biosynthesis protein C</fullName>
    </submittedName>
</protein>
<dbReference type="NCBIfam" id="TIGR00581">
    <property type="entry name" value="moaC"/>
    <property type="match status" value="1"/>
</dbReference>
<evidence type="ECO:0000313" key="5">
    <source>
        <dbReference type="EMBL" id="OGM08123.1"/>
    </source>
</evidence>
<comment type="pathway">
    <text evidence="1">Cofactor biosynthesis; molybdopterin biosynthesis.</text>
</comment>
<dbReference type="InterPro" id="IPR002820">
    <property type="entry name" value="Mopterin_CF_biosynth-C_dom"/>
</dbReference>
<dbReference type="InterPro" id="IPR023045">
    <property type="entry name" value="MoaC"/>
</dbReference>
<dbReference type="SUPFAM" id="SSF55040">
    <property type="entry name" value="Molybdenum cofactor biosynthesis protein C, MoaC"/>
    <property type="match status" value="1"/>
</dbReference>
<dbReference type="Pfam" id="PF01967">
    <property type="entry name" value="MoaC"/>
    <property type="match status" value="1"/>
</dbReference>
<dbReference type="PANTHER" id="PTHR22960">
    <property type="entry name" value="MOLYBDOPTERIN COFACTOR SYNTHESIS PROTEIN A"/>
    <property type="match status" value="1"/>
</dbReference>
<dbReference type="NCBIfam" id="NF006870">
    <property type="entry name" value="PRK09364.1"/>
    <property type="match status" value="1"/>
</dbReference>
<dbReference type="InterPro" id="IPR050105">
    <property type="entry name" value="MoCo_biosynth_MoaA/MoaC"/>
</dbReference>
<dbReference type="GO" id="GO:0006777">
    <property type="term" value="P:Mo-molybdopterin cofactor biosynthetic process"/>
    <property type="evidence" value="ECO:0007669"/>
    <property type="project" value="UniProtKB-KW"/>
</dbReference>
<evidence type="ECO:0000259" key="4">
    <source>
        <dbReference type="Pfam" id="PF01967"/>
    </source>
</evidence>
<evidence type="ECO:0000256" key="3">
    <source>
        <dbReference type="ARBA" id="ARBA00023239"/>
    </source>
</evidence>
<evidence type="ECO:0000256" key="2">
    <source>
        <dbReference type="ARBA" id="ARBA00023150"/>
    </source>
</evidence>
<comment type="caution">
    <text evidence="5">The sequence shown here is derived from an EMBL/GenBank/DDBJ whole genome shotgun (WGS) entry which is preliminary data.</text>
</comment>
<dbReference type="InterPro" id="IPR036522">
    <property type="entry name" value="MoaC_sf"/>
</dbReference>
<dbReference type="Gene3D" id="3.30.70.640">
    <property type="entry name" value="Molybdopterin cofactor biosynthesis C (MoaC) domain"/>
    <property type="match status" value="1"/>
</dbReference>
<evidence type="ECO:0000313" key="6">
    <source>
        <dbReference type="Proteomes" id="UP000178735"/>
    </source>
</evidence>
<dbReference type="UniPathway" id="UPA00344"/>
<feature type="domain" description="Molybdopterin cofactor biosynthesis C (MoaC)" evidence="4">
    <location>
        <begin position="18"/>
        <end position="153"/>
    </location>
</feature>
<dbReference type="Proteomes" id="UP000178735">
    <property type="component" value="Unassembled WGS sequence"/>
</dbReference>
<organism evidence="5 6">
    <name type="scientific">Candidatus Wallbacteria bacterium GWC2_49_35</name>
    <dbReference type="NCBI Taxonomy" id="1817813"/>
    <lineage>
        <taxon>Bacteria</taxon>
        <taxon>Candidatus Walliibacteriota</taxon>
    </lineage>
</organism>
<dbReference type="AlphaFoldDB" id="A0A1F7WZP9"/>
<sequence>MNKNKEFTHLDENNKAKMVDVSAKTRTARSAIARITVAFDRATFKKISEEGVTKGDIFAVAKIAAIMAAKKTAELIPLCHPIFLSCCDVKFVMKKDENEILIYSLAKTSEVTGVEMEAIIAAQTAAAAVYDMCKAVSKKIKINCCELVYKSGGKSGIFKNDDIFGTALKDIEDWLE</sequence>
<evidence type="ECO:0000256" key="1">
    <source>
        <dbReference type="ARBA" id="ARBA00005046"/>
    </source>
</evidence>
<proteinExistence type="predicted"/>
<name>A0A1F7WZP9_9BACT</name>
<dbReference type="EMBL" id="MGFH01000024">
    <property type="protein sequence ID" value="OGM08123.1"/>
    <property type="molecule type" value="Genomic_DNA"/>
</dbReference>
<dbReference type="GO" id="GO:0016829">
    <property type="term" value="F:lyase activity"/>
    <property type="evidence" value="ECO:0007669"/>
    <property type="project" value="UniProtKB-KW"/>
</dbReference>
<keyword evidence="2" id="KW-0501">Molybdenum cofactor biosynthesis</keyword>
<accession>A0A1F7WZP9</accession>
<dbReference type="STRING" id="1817813.A2008_00745"/>
<reference evidence="5 6" key="1">
    <citation type="journal article" date="2016" name="Nat. Commun.">
        <title>Thousands of microbial genomes shed light on interconnected biogeochemical processes in an aquifer system.</title>
        <authorList>
            <person name="Anantharaman K."/>
            <person name="Brown C.T."/>
            <person name="Hug L.A."/>
            <person name="Sharon I."/>
            <person name="Castelle C.J."/>
            <person name="Probst A.J."/>
            <person name="Thomas B.C."/>
            <person name="Singh A."/>
            <person name="Wilkins M.J."/>
            <person name="Karaoz U."/>
            <person name="Brodie E.L."/>
            <person name="Williams K.H."/>
            <person name="Hubbard S.S."/>
            <person name="Banfield J.F."/>
        </authorList>
    </citation>
    <scope>NUCLEOTIDE SEQUENCE [LARGE SCALE GENOMIC DNA]</scope>
</reference>